<dbReference type="Gene3D" id="6.10.140.1060">
    <property type="match status" value="1"/>
</dbReference>
<evidence type="ECO:0000256" key="3">
    <source>
        <dbReference type="ARBA" id="ARBA00022490"/>
    </source>
</evidence>
<keyword evidence="11" id="KW-0206">Cytoskeleton</keyword>
<organism evidence="14 15">
    <name type="scientific">Diabrotica balteata</name>
    <name type="common">Banded cucumber beetle</name>
    <dbReference type="NCBI Taxonomy" id="107213"/>
    <lineage>
        <taxon>Eukaryota</taxon>
        <taxon>Metazoa</taxon>
        <taxon>Ecdysozoa</taxon>
        <taxon>Arthropoda</taxon>
        <taxon>Hexapoda</taxon>
        <taxon>Insecta</taxon>
        <taxon>Pterygota</taxon>
        <taxon>Neoptera</taxon>
        <taxon>Endopterygota</taxon>
        <taxon>Coleoptera</taxon>
        <taxon>Polyphaga</taxon>
        <taxon>Cucujiformia</taxon>
        <taxon>Chrysomeloidea</taxon>
        <taxon>Chrysomelidae</taxon>
        <taxon>Galerucinae</taxon>
        <taxon>Diabroticina</taxon>
        <taxon>Diabroticites</taxon>
        <taxon>Diabrotica</taxon>
    </lineage>
</organism>
<keyword evidence="3" id="KW-0963">Cytoplasm</keyword>
<dbReference type="FunFam" id="1.10.8.1220:FF:000001">
    <property type="entry name" value="Dynein axonemal heavy chain 5"/>
    <property type="match status" value="1"/>
</dbReference>
<evidence type="ECO:0000256" key="6">
    <source>
        <dbReference type="ARBA" id="ARBA00022840"/>
    </source>
</evidence>
<dbReference type="GO" id="GO:0051959">
    <property type="term" value="F:dynein light intermediate chain binding"/>
    <property type="evidence" value="ECO:0007669"/>
    <property type="project" value="InterPro"/>
</dbReference>
<dbReference type="Proteomes" id="UP001153709">
    <property type="component" value="Chromosome 6"/>
</dbReference>
<gene>
    <name evidence="14" type="ORF">DIABBA_LOCUS9663</name>
</gene>
<evidence type="ECO:0000256" key="5">
    <source>
        <dbReference type="ARBA" id="ARBA00022741"/>
    </source>
</evidence>
<evidence type="ECO:0000256" key="9">
    <source>
        <dbReference type="ARBA" id="ARBA00023069"/>
    </source>
</evidence>
<accession>A0A9N9T6P3</accession>
<evidence type="ECO:0000313" key="14">
    <source>
        <dbReference type="EMBL" id="CAG9836583.1"/>
    </source>
</evidence>
<keyword evidence="7" id="KW-0243">Dynein</keyword>
<keyword evidence="15" id="KW-1185">Reference proteome</keyword>
<dbReference type="PANTHER" id="PTHR46961:SF19">
    <property type="entry name" value="DYNEIN HEAVY CHAIN 5, AXONEMAL"/>
    <property type="match status" value="1"/>
</dbReference>
<feature type="domain" description="Dynein heavy chain ATP-binding dynein motor region" evidence="13">
    <location>
        <begin position="2"/>
        <end position="62"/>
    </location>
</feature>
<dbReference type="AlphaFoldDB" id="A0A9N9T6P3"/>
<dbReference type="GO" id="GO:0005874">
    <property type="term" value="C:microtubule"/>
    <property type="evidence" value="ECO:0007669"/>
    <property type="project" value="UniProtKB-KW"/>
</dbReference>
<sequence length="327" mass="37906">MEKSDLEAERVALFESVMQNQRRMKELETNLLSRLNSTQGSLVDDEELINVLQVTKTTAEEVTQKLTVSVTTEKKINIAREEFRAVAARGSILYFLIVEMSNVNVMYQNSLKQFLILFDNSITKSEKSNITSDRINIILKYLTHEVWIFTQRSLYERHKALFTLMMAMKIDLHEGTIKHEEFMAFIKGGASLDLNAVTPKPFKWVLDITWLNLIETNEKEWRMWYEKEKPEEEDIPCGYQKSLDVFRKLLLIRSWSPDRTLSQARKYIMDSLGPEYGEPCILDLEVTWSESEPRSPLICILSIGSDPSPQISALAKSKDIRKIIQNN</sequence>
<dbReference type="Pfam" id="PF12781">
    <property type="entry name" value="AAA_9"/>
    <property type="match status" value="1"/>
</dbReference>
<comment type="subcellular location">
    <subcellularLocation>
        <location evidence="1">Cytoplasm</location>
        <location evidence="1">Cytoskeleton</location>
        <location evidence="1">Cilium axoneme</location>
    </subcellularLocation>
</comment>
<keyword evidence="9" id="KW-0969">Cilium</keyword>
<keyword evidence="5" id="KW-0547">Nucleotide-binding</keyword>
<dbReference type="Gene3D" id="1.10.8.1220">
    <property type="match status" value="1"/>
</dbReference>
<keyword evidence="8" id="KW-0175">Coiled coil</keyword>
<evidence type="ECO:0000256" key="12">
    <source>
        <dbReference type="ARBA" id="ARBA00023273"/>
    </source>
</evidence>
<name>A0A9N9T6P3_DIABA</name>
<dbReference type="GO" id="GO:0005524">
    <property type="term" value="F:ATP binding"/>
    <property type="evidence" value="ECO:0007669"/>
    <property type="project" value="UniProtKB-KW"/>
</dbReference>
<evidence type="ECO:0000256" key="7">
    <source>
        <dbReference type="ARBA" id="ARBA00023017"/>
    </source>
</evidence>
<keyword evidence="10" id="KW-0505">Motor protein</keyword>
<comment type="similarity">
    <text evidence="2">Belongs to the dynein heavy chain family.</text>
</comment>
<dbReference type="InterPro" id="IPR026983">
    <property type="entry name" value="DHC"/>
</dbReference>
<keyword evidence="6" id="KW-0067">ATP-binding</keyword>
<keyword evidence="4" id="KW-0493">Microtubule</keyword>
<dbReference type="InterPro" id="IPR035706">
    <property type="entry name" value="AAA_9"/>
</dbReference>
<dbReference type="PANTHER" id="PTHR46961">
    <property type="entry name" value="DYNEIN HEAVY CHAIN 1, AXONEMAL-LIKE PROTEIN"/>
    <property type="match status" value="1"/>
</dbReference>
<evidence type="ECO:0000256" key="8">
    <source>
        <dbReference type="ARBA" id="ARBA00023054"/>
    </source>
</evidence>
<dbReference type="GO" id="GO:0005930">
    <property type="term" value="C:axoneme"/>
    <property type="evidence" value="ECO:0007669"/>
    <property type="project" value="UniProtKB-SubCell"/>
</dbReference>
<dbReference type="GO" id="GO:0007018">
    <property type="term" value="P:microtubule-based movement"/>
    <property type="evidence" value="ECO:0007669"/>
    <property type="project" value="InterPro"/>
</dbReference>
<evidence type="ECO:0000256" key="11">
    <source>
        <dbReference type="ARBA" id="ARBA00023212"/>
    </source>
</evidence>
<dbReference type="GO" id="GO:0030286">
    <property type="term" value="C:dynein complex"/>
    <property type="evidence" value="ECO:0007669"/>
    <property type="project" value="UniProtKB-KW"/>
</dbReference>
<dbReference type="OrthoDB" id="6755844at2759"/>
<evidence type="ECO:0000313" key="15">
    <source>
        <dbReference type="Proteomes" id="UP001153709"/>
    </source>
</evidence>
<reference evidence="14" key="1">
    <citation type="submission" date="2022-01" db="EMBL/GenBank/DDBJ databases">
        <authorList>
            <person name="King R."/>
        </authorList>
    </citation>
    <scope>NUCLEOTIDE SEQUENCE</scope>
</reference>
<evidence type="ECO:0000259" key="13">
    <source>
        <dbReference type="Pfam" id="PF12781"/>
    </source>
</evidence>
<evidence type="ECO:0000256" key="2">
    <source>
        <dbReference type="ARBA" id="ARBA00008887"/>
    </source>
</evidence>
<dbReference type="EMBL" id="OU898281">
    <property type="protein sequence ID" value="CAG9836583.1"/>
    <property type="molecule type" value="Genomic_DNA"/>
</dbReference>
<proteinExistence type="inferred from homology"/>
<evidence type="ECO:0000256" key="1">
    <source>
        <dbReference type="ARBA" id="ARBA00004430"/>
    </source>
</evidence>
<keyword evidence="12" id="KW-0966">Cell projection</keyword>
<evidence type="ECO:0000256" key="10">
    <source>
        <dbReference type="ARBA" id="ARBA00023175"/>
    </source>
</evidence>
<evidence type="ECO:0000256" key="4">
    <source>
        <dbReference type="ARBA" id="ARBA00022701"/>
    </source>
</evidence>
<protein>
    <recommendedName>
        <fullName evidence="13">Dynein heavy chain ATP-binding dynein motor region domain-containing protein</fullName>
    </recommendedName>
</protein>
<dbReference type="GO" id="GO:0045505">
    <property type="term" value="F:dynein intermediate chain binding"/>
    <property type="evidence" value="ECO:0007669"/>
    <property type="project" value="InterPro"/>
</dbReference>